<dbReference type="OrthoDB" id="4559068at2"/>
<accession>A0A1X0ILR0</accession>
<protein>
    <submittedName>
        <fullName evidence="1">Uncharacterized protein</fullName>
    </submittedName>
</protein>
<sequence length="84" mass="8849">MAAATKVEEIGHQYVQAILSTAQKADALGAPWGSGADGRPMAQNYPPQEKALIETADAQAEAVKGLGTSMRDFAKKMDEISKSV</sequence>
<dbReference type="Proteomes" id="UP000192434">
    <property type="component" value="Unassembled WGS sequence"/>
</dbReference>
<reference evidence="1 2" key="1">
    <citation type="submission" date="2016-12" db="EMBL/GenBank/DDBJ databases">
        <title>The new phylogeny of genus Mycobacterium.</title>
        <authorList>
            <person name="Tortoli E."/>
            <person name="Trovato A."/>
            <person name="Cirillo D.M."/>
        </authorList>
    </citation>
    <scope>NUCLEOTIDE SEQUENCE [LARGE SCALE GENOMIC DNA]</scope>
    <source>
        <strain evidence="1 2">CCUG 66554</strain>
    </source>
</reference>
<evidence type="ECO:0000313" key="1">
    <source>
        <dbReference type="EMBL" id="ORB48964.1"/>
    </source>
</evidence>
<organism evidence="1 2">
    <name type="scientific">Mycobacteroides saopaulense</name>
    <dbReference type="NCBI Taxonomy" id="1578165"/>
    <lineage>
        <taxon>Bacteria</taxon>
        <taxon>Bacillati</taxon>
        <taxon>Actinomycetota</taxon>
        <taxon>Actinomycetes</taxon>
        <taxon>Mycobacteriales</taxon>
        <taxon>Mycobacteriaceae</taxon>
        <taxon>Mycobacteroides</taxon>
    </lineage>
</organism>
<proteinExistence type="predicted"/>
<dbReference type="AlphaFoldDB" id="A0A1X0ILR0"/>
<dbReference type="EMBL" id="MVII01000043">
    <property type="protein sequence ID" value="ORB48964.1"/>
    <property type="molecule type" value="Genomic_DNA"/>
</dbReference>
<gene>
    <name evidence="1" type="ORF">BST43_24080</name>
</gene>
<name>A0A1X0ILR0_9MYCO</name>
<comment type="caution">
    <text evidence="1">The sequence shown here is derived from an EMBL/GenBank/DDBJ whole genome shotgun (WGS) entry which is preliminary data.</text>
</comment>
<evidence type="ECO:0000313" key="2">
    <source>
        <dbReference type="Proteomes" id="UP000192434"/>
    </source>
</evidence>